<dbReference type="InterPro" id="IPR050766">
    <property type="entry name" value="Bact_Lucif_Oxidored"/>
</dbReference>
<proteinExistence type="predicted"/>
<dbReference type="GO" id="GO:0016705">
    <property type="term" value="F:oxidoreductase activity, acting on paired donors, with incorporation or reduction of molecular oxygen"/>
    <property type="evidence" value="ECO:0007669"/>
    <property type="project" value="InterPro"/>
</dbReference>
<dbReference type="Pfam" id="PF00296">
    <property type="entry name" value="Bac_luciferase"/>
    <property type="match status" value="1"/>
</dbReference>
<dbReference type="GO" id="GO:0005829">
    <property type="term" value="C:cytosol"/>
    <property type="evidence" value="ECO:0007669"/>
    <property type="project" value="TreeGrafter"/>
</dbReference>
<dbReference type="InterPro" id="IPR036661">
    <property type="entry name" value="Luciferase-like_sf"/>
</dbReference>
<keyword evidence="1" id="KW-0560">Oxidoreductase</keyword>
<name>A0A1M7BFL3_PSETH</name>
<evidence type="ECO:0000313" key="4">
    <source>
        <dbReference type="EMBL" id="SHL53815.1"/>
    </source>
</evidence>
<evidence type="ECO:0000259" key="3">
    <source>
        <dbReference type="Pfam" id="PF00296"/>
    </source>
</evidence>
<dbReference type="PANTHER" id="PTHR30137:SF8">
    <property type="entry name" value="BLR5498 PROTEIN"/>
    <property type="match status" value="1"/>
</dbReference>
<dbReference type="CDD" id="cd00347">
    <property type="entry name" value="Flavin_utilizing_monoxygenases"/>
    <property type="match status" value="1"/>
</dbReference>
<gene>
    <name evidence="4" type="ORF">SAMN05443637_13613</name>
</gene>
<protein>
    <submittedName>
        <fullName evidence="4">Flavin-dependent oxidoreductase, luciferase family (Includes alkanesulfonate monooxygenase SsuD and methylene tetrahydromethanopterin reductase)</fullName>
    </submittedName>
</protein>
<dbReference type="InterPro" id="IPR011251">
    <property type="entry name" value="Luciferase-like_dom"/>
</dbReference>
<dbReference type="Proteomes" id="UP000184363">
    <property type="component" value="Unassembled WGS sequence"/>
</dbReference>
<dbReference type="AlphaFoldDB" id="A0A1M7BFL3"/>
<dbReference type="SUPFAM" id="SSF51679">
    <property type="entry name" value="Bacterial luciferase-like"/>
    <property type="match status" value="1"/>
</dbReference>
<accession>A0A1M7BFL3</accession>
<keyword evidence="2 4" id="KW-0503">Monooxygenase</keyword>
<keyword evidence="5" id="KW-1185">Reference proteome</keyword>
<dbReference type="STRING" id="1848.SAMN05443637_13613"/>
<reference evidence="4 5" key="1">
    <citation type="submission" date="2016-11" db="EMBL/GenBank/DDBJ databases">
        <authorList>
            <person name="Jaros S."/>
            <person name="Januszkiewicz K."/>
            <person name="Wedrychowicz H."/>
        </authorList>
    </citation>
    <scope>NUCLEOTIDE SEQUENCE [LARGE SCALE GENOMIC DNA]</scope>
    <source>
        <strain evidence="4 5">DSM 43832</strain>
    </source>
</reference>
<organism evidence="4 5">
    <name type="scientific">Pseudonocardia thermophila</name>
    <dbReference type="NCBI Taxonomy" id="1848"/>
    <lineage>
        <taxon>Bacteria</taxon>
        <taxon>Bacillati</taxon>
        <taxon>Actinomycetota</taxon>
        <taxon>Actinomycetes</taxon>
        <taxon>Pseudonocardiales</taxon>
        <taxon>Pseudonocardiaceae</taxon>
        <taxon>Pseudonocardia</taxon>
    </lineage>
</organism>
<evidence type="ECO:0000313" key="5">
    <source>
        <dbReference type="Proteomes" id="UP000184363"/>
    </source>
</evidence>
<feature type="domain" description="Luciferase-like" evidence="3">
    <location>
        <begin position="1"/>
        <end position="319"/>
    </location>
</feature>
<evidence type="ECO:0000256" key="1">
    <source>
        <dbReference type="ARBA" id="ARBA00023002"/>
    </source>
</evidence>
<dbReference type="GO" id="GO:0004497">
    <property type="term" value="F:monooxygenase activity"/>
    <property type="evidence" value="ECO:0007669"/>
    <property type="project" value="UniProtKB-KW"/>
</dbReference>
<dbReference type="RefSeq" id="WP_073460594.1">
    <property type="nucleotide sequence ID" value="NZ_CALGVN010000007.1"/>
</dbReference>
<dbReference type="Gene3D" id="3.20.20.30">
    <property type="entry name" value="Luciferase-like domain"/>
    <property type="match status" value="1"/>
</dbReference>
<dbReference type="OrthoDB" id="3206024at2"/>
<sequence>MDFIFLSEADTPPGMSTATRYQELVEEVLLAEKVGFDYFGTSEQHVPLGTATTSAPEVLYPYLMALTSRIKFIHLVTLLPVRMNHALRVAERVATEDIVSNGRIELGTGRGNTTLALRAFEVDPKKNKSEWREGIEVIRRAFTQEVFSFVGEHYKIPPRSLVPRPIQYPHPPISVAASGPDSHLEAGKLGIGVLSATFFLGFEYSKRVLQMYEEAFDSTEHVYPAFKRKMVSLGGGMVCADTTAEARKKVDPVIEGLKVQTGAYELLSKLSADYAHMGAIKNVDLDDKEYLLNDSASFIVGDPDACIEQVRRYEEYGVEALIMRIDGMPFEDRMRSIELFGKYVIPHFKKGTSIVRPADDVLREIRAKREAHEAELATFLEREAKGVGTGALA</sequence>
<dbReference type="EMBL" id="FRAP01000036">
    <property type="protein sequence ID" value="SHL53815.1"/>
    <property type="molecule type" value="Genomic_DNA"/>
</dbReference>
<dbReference type="PANTHER" id="PTHR30137">
    <property type="entry name" value="LUCIFERASE-LIKE MONOOXYGENASE"/>
    <property type="match status" value="1"/>
</dbReference>
<evidence type="ECO:0000256" key="2">
    <source>
        <dbReference type="ARBA" id="ARBA00023033"/>
    </source>
</evidence>